<dbReference type="Pfam" id="PF16450">
    <property type="entry name" value="Prot_ATP_ID_OB_C"/>
    <property type="match status" value="1"/>
</dbReference>
<dbReference type="GO" id="GO:0005524">
    <property type="term" value="F:ATP binding"/>
    <property type="evidence" value="ECO:0007669"/>
    <property type="project" value="UniProtKB-KW"/>
</dbReference>
<keyword evidence="7" id="KW-0647">Proteasome</keyword>
<dbReference type="GO" id="GO:0005634">
    <property type="term" value="C:nucleus"/>
    <property type="evidence" value="ECO:0007669"/>
    <property type="project" value="UniProtKB-SubCell"/>
</dbReference>
<dbReference type="FunFam" id="1.10.8.60:FF:000008">
    <property type="entry name" value="26S protease regulatory subunit 10B"/>
    <property type="match status" value="1"/>
</dbReference>
<dbReference type="GO" id="GO:0005737">
    <property type="term" value="C:cytoplasm"/>
    <property type="evidence" value="ECO:0007669"/>
    <property type="project" value="UniProtKB-SubCell"/>
</dbReference>
<evidence type="ECO:0000256" key="10">
    <source>
        <dbReference type="SAM" id="MobiDB-lite"/>
    </source>
</evidence>
<organism evidence="12 13">
    <name type="scientific">Kwoniella heveanensis BCC8398</name>
    <dbReference type="NCBI Taxonomy" id="1296120"/>
    <lineage>
        <taxon>Eukaryota</taxon>
        <taxon>Fungi</taxon>
        <taxon>Dikarya</taxon>
        <taxon>Basidiomycota</taxon>
        <taxon>Agaricomycotina</taxon>
        <taxon>Tremellomycetes</taxon>
        <taxon>Tremellales</taxon>
        <taxon>Cryptococcaceae</taxon>
        <taxon>Kwoniella</taxon>
    </lineage>
</organism>
<keyword evidence="5 9" id="KW-0547">Nucleotide-binding</keyword>
<keyword evidence="4" id="KW-0963">Cytoplasm</keyword>
<evidence type="ECO:0000256" key="4">
    <source>
        <dbReference type="ARBA" id="ARBA00022490"/>
    </source>
</evidence>
<reference evidence="13" key="2">
    <citation type="submission" date="2013-12" db="EMBL/GenBank/DDBJ databases">
        <title>Evolution of pathogenesis and genome organization in the Tremellales.</title>
        <authorList>
            <person name="Cuomo C."/>
            <person name="Litvintseva A."/>
            <person name="Heitman J."/>
            <person name="Chen Y."/>
            <person name="Sun S."/>
            <person name="Springer D."/>
            <person name="Dromer F."/>
            <person name="Young S."/>
            <person name="Zeng Q."/>
            <person name="Chapman S."/>
            <person name="Gujja S."/>
            <person name="Saif S."/>
            <person name="Birren B."/>
        </authorList>
    </citation>
    <scope>NUCLEOTIDE SEQUENCE [LARGE SCALE GENOMIC DNA]</scope>
    <source>
        <strain evidence="13">BCC8398</strain>
    </source>
</reference>
<name>A0A1B9GRT2_9TREE</name>
<keyword evidence="8" id="KW-0539">Nucleus</keyword>
<evidence type="ECO:0000256" key="9">
    <source>
        <dbReference type="RuleBase" id="RU003651"/>
    </source>
</evidence>
<evidence type="ECO:0000256" key="8">
    <source>
        <dbReference type="ARBA" id="ARBA00023242"/>
    </source>
</evidence>
<dbReference type="EMBL" id="KI669503">
    <property type="protein sequence ID" value="OCF33751.1"/>
    <property type="molecule type" value="Genomic_DNA"/>
</dbReference>
<proteinExistence type="inferred from homology"/>
<feature type="region of interest" description="Disordered" evidence="10">
    <location>
        <begin position="1"/>
        <end position="23"/>
    </location>
</feature>
<feature type="domain" description="AAA+ ATPase" evidence="11">
    <location>
        <begin position="197"/>
        <end position="336"/>
    </location>
</feature>
<dbReference type="InterPro" id="IPR012340">
    <property type="entry name" value="NA-bd_OB-fold"/>
</dbReference>
<evidence type="ECO:0000313" key="12">
    <source>
        <dbReference type="EMBL" id="OCF33751.1"/>
    </source>
</evidence>
<dbReference type="InterPro" id="IPR003593">
    <property type="entry name" value="AAA+_ATPase"/>
</dbReference>
<dbReference type="FunFam" id="2.40.50.140:FF:000168">
    <property type="entry name" value="26S protease regulatory subunit 10B"/>
    <property type="match status" value="1"/>
</dbReference>
<dbReference type="STRING" id="1296120.A0A1B9GRT2"/>
<evidence type="ECO:0000256" key="2">
    <source>
        <dbReference type="ARBA" id="ARBA00004496"/>
    </source>
</evidence>
<dbReference type="GO" id="GO:0016887">
    <property type="term" value="F:ATP hydrolysis activity"/>
    <property type="evidence" value="ECO:0007669"/>
    <property type="project" value="InterPro"/>
</dbReference>
<dbReference type="PROSITE" id="PS00674">
    <property type="entry name" value="AAA"/>
    <property type="match status" value="1"/>
</dbReference>
<dbReference type="Gene3D" id="1.10.8.60">
    <property type="match status" value="1"/>
</dbReference>
<dbReference type="OrthoDB" id="1664597at2759"/>
<dbReference type="GO" id="GO:0006508">
    <property type="term" value="P:proteolysis"/>
    <property type="evidence" value="ECO:0007669"/>
    <property type="project" value="UniProtKB-KW"/>
</dbReference>
<comment type="subcellular location">
    <subcellularLocation>
        <location evidence="2">Cytoplasm</location>
    </subcellularLocation>
    <subcellularLocation>
        <location evidence="1">Nucleus</location>
    </subcellularLocation>
</comment>
<evidence type="ECO:0000256" key="6">
    <source>
        <dbReference type="ARBA" id="ARBA00022840"/>
    </source>
</evidence>
<sequence>MSAGASSASATVTGSASASPPAPAQIVAPAGMAAEKYEAIQAYRAKAKEHSRMADNLKTIRLNIRSLASDFDKTEEDIKALQSVGQIIGEVLKQLDEERFIVKASSGPRYVVSYRPTLPAAKLKAGVRVSLDMTTLTIMRILPREVDPMVYNMSLEDPGSASFAGIGGLGEQVRELREVIELPLMNPELFERVGIKPPKGVLLYGPPGTGKTLLARAVAATLNTNFLKVVSSAIVDKYIGESARLIREMFAYAREHEPCVIFMDEIDAIGGRRFSEGTSADREIQRTLMELLNQMDGFDSLGRTKIIMATNRPDTLDPALLRPGRLDKKIEIPLPNEQGRLEILKIHAKKINKSGDIDYEAVVKLSDGFNGADLRNVCTEAGLFAIREDRDAVVQEDFMKAVRKLNDAKKHETTM</sequence>
<accession>A0A1B9GRT2</accession>
<dbReference type="Proteomes" id="UP000092666">
    <property type="component" value="Unassembled WGS sequence"/>
</dbReference>
<evidence type="ECO:0000256" key="1">
    <source>
        <dbReference type="ARBA" id="ARBA00004123"/>
    </source>
</evidence>
<dbReference type="Pfam" id="PF17862">
    <property type="entry name" value="AAA_lid_3"/>
    <property type="match status" value="1"/>
</dbReference>
<keyword evidence="6 9" id="KW-0067">ATP-binding</keyword>
<reference evidence="12 13" key="1">
    <citation type="submission" date="2013-07" db="EMBL/GenBank/DDBJ databases">
        <title>The Genome Sequence of Cryptococcus heveanensis BCC8398.</title>
        <authorList>
            <consortium name="The Broad Institute Genome Sequencing Platform"/>
            <person name="Cuomo C."/>
            <person name="Litvintseva A."/>
            <person name="Chen Y."/>
            <person name="Heitman J."/>
            <person name="Sun S."/>
            <person name="Springer D."/>
            <person name="Dromer F."/>
            <person name="Young S.K."/>
            <person name="Zeng Q."/>
            <person name="Gargeya S."/>
            <person name="Fitzgerald M."/>
            <person name="Abouelleil A."/>
            <person name="Alvarado L."/>
            <person name="Berlin A.M."/>
            <person name="Chapman S.B."/>
            <person name="Dewar J."/>
            <person name="Goldberg J."/>
            <person name="Griggs A."/>
            <person name="Gujja S."/>
            <person name="Hansen M."/>
            <person name="Howarth C."/>
            <person name="Imamovic A."/>
            <person name="Larimer J."/>
            <person name="McCowan C."/>
            <person name="Murphy C."/>
            <person name="Pearson M."/>
            <person name="Priest M."/>
            <person name="Roberts A."/>
            <person name="Saif S."/>
            <person name="Shea T."/>
            <person name="Sykes S."/>
            <person name="Wortman J."/>
            <person name="Nusbaum C."/>
            <person name="Birren B."/>
        </authorList>
    </citation>
    <scope>NUCLEOTIDE SEQUENCE [LARGE SCALE GENOMIC DNA]</scope>
    <source>
        <strain evidence="12 13">BCC8398</strain>
    </source>
</reference>
<dbReference type="FunFam" id="3.40.50.300:FF:000034">
    <property type="entry name" value="26S protease regulatory subunit 10B"/>
    <property type="match status" value="1"/>
</dbReference>
<dbReference type="InterPro" id="IPR027417">
    <property type="entry name" value="P-loop_NTPase"/>
</dbReference>
<dbReference type="InterPro" id="IPR041569">
    <property type="entry name" value="AAA_lid_3"/>
</dbReference>
<keyword evidence="12" id="KW-0378">Hydrolase</keyword>
<dbReference type="GO" id="GO:0008233">
    <property type="term" value="F:peptidase activity"/>
    <property type="evidence" value="ECO:0007669"/>
    <property type="project" value="UniProtKB-KW"/>
</dbReference>
<dbReference type="InterPro" id="IPR003960">
    <property type="entry name" value="ATPase_AAA_CS"/>
</dbReference>
<dbReference type="Gene3D" id="2.40.50.140">
    <property type="entry name" value="Nucleic acid-binding proteins"/>
    <property type="match status" value="1"/>
</dbReference>
<dbReference type="GO" id="GO:0008540">
    <property type="term" value="C:proteasome regulatory particle, base subcomplex"/>
    <property type="evidence" value="ECO:0007669"/>
    <property type="project" value="UniProtKB-ARBA"/>
</dbReference>
<dbReference type="Gene3D" id="3.40.50.300">
    <property type="entry name" value="P-loop containing nucleotide triphosphate hydrolases"/>
    <property type="match status" value="1"/>
</dbReference>
<dbReference type="Pfam" id="PF00004">
    <property type="entry name" value="AAA"/>
    <property type="match status" value="1"/>
</dbReference>
<keyword evidence="13" id="KW-1185">Reference proteome</keyword>
<dbReference type="PANTHER" id="PTHR23073">
    <property type="entry name" value="26S PROTEASOME REGULATORY SUBUNIT"/>
    <property type="match status" value="1"/>
</dbReference>
<evidence type="ECO:0000259" key="11">
    <source>
        <dbReference type="SMART" id="SM00382"/>
    </source>
</evidence>
<evidence type="ECO:0000256" key="7">
    <source>
        <dbReference type="ARBA" id="ARBA00022942"/>
    </source>
</evidence>
<protein>
    <submittedName>
        <fullName evidence="12">26S protease regulatory subunit 10B</fullName>
    </submittedName>
</protein>
<keyword evidence="12" id="KW-0645">Protease</keyword>
<dbReference type="SUPFAM" id="SSF52540">
    <property type="entry name" value="P-loop containing nucleoside triphosphate hydrolases"/>
    <property type="match status" value="1"/>
</dbReference>
<evidence type="ECO:0000313" key="13">
    <source>
        <dbReference type="Proteomes" id="UP000092666"/>
    </source>
</evidence>
<gene>
    <name evidence="12" type="ORF">I316_04463</name>
</gene>
<dbReference type="AlphaFoldDB" id="A0A1B9GRT2"/>
<comment type="similarity">
    <text evidence="3 9">Belongs to the AAA ATPase family.</text>
</comment>
<evidence type="ECO:0000256" key="3">
    <source>
        <dbReference type="ARBA" id="ARBA00006914"/>
    </source>
</evidence>
<dbReference type="SMART" id="SM00382">
    <property type="entry name" value="AAA"/>
    <property type="match status" value="1"/>
</dbReference>
<dbReference type="InterPro" id="IPR003959">
    <property type="entry name" value="ATPase_AAA_core"/>
</dbReference>
<evidence type="ECO:0000256" key="5">
    <source>
        <dbReference type="ARBA" id="ARBA00022741"/>
    </source>
</evidence>
<dbReference type="InterPro" id="IPR050221">
    <property type="entry name" value="26S_Proteasome_ATPase"/>
</dbReference>
<dbReference type="InterPro" id="IPR032501">
    <property type="entry name" value="Prot_ATP_ID_OB_2nd"/>
</dbReference>